<dbReference type="EMBL" id="MZMT01000037">
    <property type="protein sequence ID" value="PIO43597.1"/>
    <property type="molecule type" value="Genomic_DNA"/>
</dbReference>
<sequence>MEASMGPMYVDPHKAAHPGLTHFVHNATVCRVAGWLENAAMKRRTRLELGSLGEDGLKDLGLTRDHVEADLGNYFS</sequence>
<evidence type="ECO:0000313" key="3">
    <source>
        <dbReference type="Proteomes" id="UP000232163"/>
    </source>
</evidence>
<gene>
    <name evidence="2" type="ORF">B5P45_16925</name>
</gene>
<evidence type="ECO:0000313" key="2">
    <source>
        <dbReference type="EMBL" id="PIO43597.1"/>
    </source>
</evidence>
<feature type="domain" description="YjiS-like" evidence="1">
    <location>
        <begin position="33"/>
        <end position="65"/>
    </location>
</feature>
<dbReference type="AlphaFoldDB" id="A0A2N9VVS9"/>
<evidence type="ECO:0000259" key="1">
    <source>
        <dbReference type="Pfam" id="PF06568"/>
    </source>
</evidence>
<dbReference type="InterPro" id="IPR009506">
    <property type="entry name" value="YjiS-like"/>
</dbReference>
<dbReference type="Proteomes" id="UP000232163">
    <property type="component" value="Unassembled WGS sequence"/>
</dbReference>
<accession>A0A2N9VVS9</accession>
<dbReference type="Pfam" id="PF06568">
    <property type="entry name" value="YjiS-like"/>
    <property type="match status" value="1"/>
</dbReference>
<keyword evidence="3" id="KW-1185">Reference proteome</keyword>
<organism evidence="2 3">
    <name type="scientific">Phyllobacterium zundukense</name>
    <dbReference type="NCBI Taxonomy" id="1867719"/>
    <lineage>
        <taxon>Bacteria</taxon>
        <taxon>Pseudomonadati</taxon>
        <taxon>Pseudomonadota</taxon>
        <taxon>Alphaproteobacteria</taxon>
        <taxon>Hyphomicrobiales</taxon>
        <taxon>Phyllobacteriaceae</taxon>
        <taxon>Phyllobacterium</taxon>
    </lineage>
</organism>
<comment type="caution">
    <text evidence="2">The sequence shown here is derived from an EMBL/GenBank/DDBJ whole genome shotgun (WGS) entry which is preliminary data.</text>
</comment>
<name>A0A2N9VVS9_9HYPH</name>
<proteinExistence type="predicted"/>
<protein>
    <recommendedName>
        <fullName evidence="1">YjiS-like domain-containing protein</fullName>
    </recommendedName>
</protein>
<reference evidence="2 3" key="1">
    <citation type="journal article" date="2017" name="Int J Environ Stud">
        <title>Does the Miocene-Pliocene relict legume Oxytropis triphylla form nitrogen-fixing nodules with a combination of bacterial strains?</title>
        <authorList>
            <person name="Safronova V."/>
            <person name="Belimov A."/>
            <person name="Sazanova A."/>
            <person name="Kuznetsova I."/>
            <person name="Popova J."/>
            <person name="Andronov E."/>
            <person name="Verkhozina A."/>
            <person name="Tikhonovich I."/>
        </authorList>
    </citation>
    <scope>NUCLEOTIDE SEQUENCE [LARGE SCALE GENOMIC DNA]</scope>
    <source>
        <strain evidence="2 3">Tri-38</strain>
    </source>
</reference>